<dbReference type="InterPro" id="IPR016181">
    <property type="entry name" value="Acyl_CoA_acyltransferase"/>
</dbReference>
<dbReference type="InterPro" id="IPR003781">
    <property type="entry name" value="CoA-bd"/>
</dbReference>
<dbReference type="SUPFAM" id="SSF55729">
    <property type="entry name" value="Acyl-CoA N-acyltransferases (Nat)"/>
    <property type="match status" value="1"/>
</dbReference>
<dbReference type="RefSeq" id="WP_359984515.1">
    <property type="nucleotide sequence ID" value="NZ_JBEZLS010000018.1"/>
</dbReference>
<evidence type="ECO:0000313" key="4">
    <source>
        <dbReference type="Proteomes" id="UP001551582"/>
    </source>
</evidence>
<feature type="region of interest" description="Disordered" evidence="1">
    <location>
        <begin position="618"/>
        <end position="715"/>
    </location>
</feature>
<dbReference type="InterPro" id="IPR032875">
    <property type="entry name" value="Succ_CoA_lig_flav_dom"/>
</dbReference>
<dbReference type="PROSITE" id="PS51186">
    <property type="entry name" value="GNAT"/>
    <property type="match status" value="1"/>
</dbReference>
<dbReference type="EC" id="2.3.1.-" evidence="3"/>
<dbReference type="SUPFAM" id="SSF52210">
    <property type="entry name" value="Succinyl-CoA synthetase domains"/>
    <property type="match status" value="2"/>
</dbReference>
<dbReference type="Gene3D" id="3.30.1490.20">
    <property type="entry name" value="ATP-grasp fold, A domain"/>
    <property type="match status" value="1"/>
</dbReference>
<dbReference type="InterPro" id="IPR036291">
    <property type="entry name" value="NAD(P)-bd_dom_sf"/>
</dbReference>
<accession>A0ABV3E9Z9</accession>
<feature type="compositionally biased region" description="Polar residues" evidence="1">
    <location>
        <begin position="656"/>
        <end position="687"/>
    </location>
</feature>
<dbReference type="InterPro" id="IPR016102">
    <property type="entry name" value="Succinyl-CoA_synth-like"/>
</dbReference>
<sequence>MQTSSDRHEYPAHWEADVVLRDGGTARVRPITVDDAERLVSFYEQVSDESKYYRFFAPYPRLSAKDVHRFTHHDFVDRVGLAATVGGEFIATVRYDRIGSDGTPASAPADEAEVAFLVQDAHQGRGVASALLEHIGAVARERGIRRFAAEVLPANTKMIKVFTDAGYTQKRSFEDGVVRLEFDLEPTDRSLAVQHAREQRAEARSVQRLLAPGSVAVVGAGRTPGGVGRSILDNLGAAGFTGRLHAVNKAFPEDLKDLDGVPAYRSVRAIDGPVDLAVVAVPAERVPEVVTECGEHGVQGLVVVSAGYAESGADGRERQRALVRHARAYGMRIIGPNAFGVINTSPDVRLNASLAPEMPRPGRIGLFAQSGAIGVALLSRLHRRGGGVTGVTGVSTFVSSGNRADVSGNDVLQYWYEDPDTDVALMYLESIGNPRKFTRLARRTAAAKPLVVVQGARHGAGPRGHAVRATRLPHATVSALLRQAGVIRVDTITELVDAGLLLARQPLPAGPRVAILGNSESLGLLTYDACLAEGLRPHPPLDLTTAASAADFHAALSRALADDTCDAVVVTAIPAVGEGSVGDAALARALRSAAAATPAKPVLVVHVELGGLAEALSAATSTAPQPPAGAAPPPPGVTPPTTSAPHLTGAPHATPPTITSHATPPTITSHATPPTITSHATSPTDGRTPTPAHTPTHAHPAADGDPLGPVAPPEDAHLIPAYPAAERAVRALAQAVAYAQWRRDAADPGKVPEYEDIDVRGAAALIDGLLSRGQGLTLGSDKTCDLLGTYGIHVHRALPAPTPDDAAEAARTLGYPVALKATAPHLRHRADLGGVRLDLADEEQLRRAYAELTELFGAPQELRPVVQRMAPRGVDTVVRAVIDPAAGAVLSFGLAGAASQLLGDRAHRLIPVTDRDATSLVRSIRTAPLLFGWRGSAPVDTPALEELMLRVSRLVDDHPEVVAVTLEPVVVAPHGVSVLGASVRLAPPPARDDLGPRTLPAY</sequence>
<comment type="caution">
    <text evidence="3">The sequence shown here is derived from an EMBL/GenBank/DDBJ whole genome shotgun (WGS) entry which is preliminary data.</text>
</comment>
<name>A0ABV3E9Z9_9ACTN</name>
<proteinExistence type="predicted"/>
<evidence type="ECO:0000313" key="3">
    <source>
        <dbReference type="EMBL" id="MEU9353973.1"/>
    </source>
</evidence>
<keyword evidence="4" id="KW-1185">Reference proteome</keyword>
<dbReference type="PANTHER" id="PTHR42793:SF1">
    <property type="entry name" value="PEPTIDYL-LYSINE N-ACETYLTRANSFERASE PATZ"/>
    <property type="match status" value="1"/>
</dbReference>
<dbReference type="SUPFAM" id="SSF51735">
    <property type="entry name" value="NAD(P)-binding Rossmann-fold domains"/>
    <property type="match status" value="1"/>
</dbReference>
<feature type="compositionally biased region" description="Low complexity" evidence="1">
    <location>
        <begin position="688"/>
        <end position="701"/>
    </location>
</feature>
<keyword evidence="3" id="KW-0808">Transferase</keyword>
<keyword evidence="3" id="KW-0012">Acyltransferase</keyword>
<dbReference type="Gene3D" id="3.40.50.720">
    <property type="entry name" value="NAD(P)-binding Rossmann-like Domain"/>
    <property type="match status" value="1"/>
</dbReference>
<organism evidence="3 4">
    <name type="scientific">Streptomyces griseoloalbus</name>
    <dbReference type="NCBI Taxonomy" id="67303"/>
    <lineage>
        <taxon>Bacteria</taxon>
        <taxon>Bacillati</taxon>
        <taxon>Actinomycetota</taxon>
        <taxon>Actinomycetes</taxon>
        <taxon>Kitasatosporales</taxon>
        <taxon>Streptomycetaceae</taxon>
        <taxon>Streptomyces</taxon>
    </lineage>
</organism>
<dbReference type="Proteomes" id="UP001551582">
    <property type="component" value="Unassembled WGS sequence"/>
</dbReference>
<evidence type="ECO:0000259" key="2">
    <source>
        <dbReference type="PROSITE" id="PS51186"/>
    </source>
</evidence>
<dbReference type="GO" id="GO:0016746">
    <property type="term" value="F:acyltransferase activity"/>
    <property type="evidence" value="ECO:0007669"/>
    <property type="project" value="UniProtKB-KW"/>
</dbReference>
<dbReference type="SMART" id="SM00881">
    <property type="entry name" value="CoA_binding"/>
    <property type="match status" value="1"/>
</dbReference>
<gene>
    <name evidence="3" type="ORF">AB0D65_24135</name>
</gene>
<reference evidence="3 4" key="1">
    <citation type="submission" date="2024-06" db="EMBL/GenBank/DDBJ databases">
        <title>The Natural Products Discovery Center: Release of the First 8490 Sequenced Strains for Exploring Actinobacteria Biosynthetic Diversity.</title>
        <authorList>
            <person name="Kalkreuter E."/>
            <person name="Kautsar S.A."/>
            <person name="Yang D."/>
            <person name="Bader C.D."/>
            <person name="Teijaro C.N."/>
            <person name="Fluegel L."/>
            <person name="Davis C.M."/>
            <person name="Simpson J.R."/>
            <person name="Lauterbach L."/>
            <person name="Steele A.D."/>
            <person name="Gui C."/>
            <person name="Meng S."/>
            <person name="Li G."/>
            <person name="Viehrig K."/>
            <person name="Ye F."/>
            <person name="Su P."/>
            <person name="Kiefer A.F."/>
            <person name="Nichols A."/>
            <person name="Cepeda A.J."/>
            <person name="Yan W."/>
            <person name="Fan B."/>
            <person name="Jiang Y."/>
            <person name="Adhikari A."/>
            <person name="Zheng C.-J."/>
            <person name="Schuster L."/>
            <person name="Cowan T.M."/>
            <person name="Smanski M.J."/>
            <person name="Chevrette M.G."/>
            <person name="De Carvalho L.P.S."/>
            <person name="Shen B."/>
        </authorList>
    </citation>
    <scope>NUCLEOTIDE SEQUENCE [LARGE SCALE GENOMIC DNA]</scope>
    <source>
        <strain evidence="3 4">NPDC048274</strain>
    </source>
</reference>
<feature type="domain" description="N-acetyltransferase" evidence="2">
    <location>
        <begin position="26"/>
        <end position="185"/>
    </location>
</feature>
<dbReference type="EMBL" id="JBEZLS010000018">
    <property type="protein sequence ID" value="MEU9353973.1"/>
    <property type="molecule type" value="Genomic_DNA"/>
</dbReference>
<dbReference type="Pfam" id="PF00583">
    <property type="entry name" value="Acetyltransf_1"/>
    <property type="match status" value="1"/>
</dbReference>
<dbReference type="Gene3D" id="3.40.630.30">
    <property type="match status" value="1"/>
</dbReference>
<dbReference type="Gene3D" id="3.30.470.20">
    <property type="entry name" value="ATP-grasp fold, B domain"/>
    <property type="match status" value="1"/>
</dbReference>
<dbReference type="CDD" id="cd04301">
    <property type="entry name" value="NAT_SF"/>
    <property type="match status" value="1"/>
</dbReference>
<dbReference type="Pfam" id="PF13380">
    <property type="entry name" value="CoA_binding_2"/>
    <property type="match status" value="1"/>
</dbReference>
<evidence type="ECO:0000256" key="1">
    <source>
        <dbReference type="SAM" id="MobiDB-lite"/>
    </source>
</evidence>
<dbReference type="InterPro" id="IPR000182">
    <property type="entry name" value="GNAT_dom"/>
</dbReference>
<dbReference type="Gene3D" id="3.40.50.261">
    <property type="entry name" value="Succinyl-CoA synthetase domains"/>
    <property type="match status" value="2"/>
</dbReference>
<protein>
    <submittedName>
        <fullName evidence="3">GNAT family N-acetyltransferase</fullName>
        <ecNumber evidence="3">2.3.1.-</ecNumber>
    </submittedName>
</protein>
<dbReference type="PANTHER" id="PTHR42793">
    <property type="entry name" value="COA BINDING DOMAIN CONTAINING PROTEIN"/>
    <property type="match status" value="1"/>
</dbReference>
<dbReference type="SUPFAM" id="SSF56059">
    <property type="entry name" value="Glutathione synthetase ATP-binding domain-like"/>
    <property type="match status" value="1"/>
</dbReference>
<dbReference type="InterPro" id="IPR013815">
    <property type="entry name" value="ATP_grasp_subdomain_1"/>
</dbReference>
<dbReference type="Pfam" id="PF13607">
    <property type="entry name" value="Succ_CoA_lig"/>
    <property type="match status" value="1"/>
</dbReference>
<feature type="compositionally biased region" description="Pro residues" evidence="1">
    <location>
        <begin position="624"/>
        <end position="638"/>
    </location>
</feature>
<dbReference type="Pfam" id="PF13549">
    <property type="entry name" value="ATP-grasp_5"/>
    <property type="match status" value="1"/>
</dbReference>